<organism evidence="3 4">
    <name type="scientific">Rhizorhabdus dicambivorans</name>
    <dbReference type="NCBI Taxonomy" id="1850238"/>
    <lineage>
        <taxon>Bacteria</taxon>
        <taxon>Pseudomonadati</taxon>
        <taxon>Pseudomonadota</taxon>
        <taxon>Alphaproteobacteria</taxon>
        <taxon>Sphingomonadales</taxon>
        <taxon>Sphingomonadaceae</taxon>
        <taxon>Rhizorhabdus</taxon>
    </lineage>
</organism>
<protein>
    <submittedName>
        <fullName evidence="3">Thioredoxin</fullName>
    </submittedName>
</protein>
<dbReference type="OrthoDB" id="7950124at2"/>
<dbReference type="CDD" id="cd02947">
    <property type="entry name" value="TRX_family"/>
    <property type="match status" value="1"/>
</dbReference>
<evidence type="ECO:0000313" key="4">
    <source>
        <dbReference type="Proteomes" id="UP000218934"/>
    </source>
</evidence>
<dbReference type="Gene3D" id="3.40.30.10">
    <property type="entry name" value="Glutaredoxin"/>
    <property type="match status" value="1"/>
</dbReference>
<dbReference type="Proteomes" id="UP000218934">
    <property type="component" value="Unassembled WGS sequence"/>
</dbReference>
<feature type="domain" description="Thioredoxin" evidence="2">
    <location>
        <begin position="12"/>
        <end position="129"/>
    </location>
</feature>
<dbReference type="PROSITE" id="PS51352">
    <property type="entry name" value="THIOREDOXIN_2"/>
    <property type="match status" value="1"/>
</dbReference>
<sequence length="129" mass="14028">MMARASACLAAVLLAVLLPSAATASAPIEFTDAAFVAAQARGRTIIVESYASWCLPCRIQAPILDRLRTQAPFRDVLVLRIGEKTPNAIWRRFRLNGFGTLVVFKGSREMARGTPTNEAAVTDLLRRGL</sequence>
<name>A0A2A4FT22_9SPHN</name>
<evidence type="ECO:0000313" key="3">
    <source>
        <dbReference type="EMBL" id="PCE40832.1"/>
    </source>
</evidence>
<comment type="caution">
    <text evidence="3">The sequence shown here is derived from an EMBL/GenBank/DDBJ whole genome shotgun (WGS) entry which is preliminary data.</text>
</comment>
<feature type="signal peptide" evidence="1">
    <location>
        <begin position="1"/>
        <end position="24"/>
    </location>
</feature>
<dbReference type="AlphaFoldDB" id="A0A2A4FT22"/>
<dbReference type="KEGG" id="rdi:CMV14_22500"/>
<proteinExistence type="predicted"/>
<gene>
    <name evidence="3" type="ORF">COO09_18435</name>
</gene>
<dbReference type="InterPro" id="IPR013766">
    <property type="entry name" value="Thioredoxin_domain"/>
</dbReference>
<evidence type="ECO:0000256" key="1">
    <source>
        <dbReference type="SAM" id="SignalP"/>
    </source>
</evidence>
<accession>A0A2A4FT22</accession>
<dbReference type="EMBL" id="NWUF01000022">
    <property type="protein sequence ID" value="PCE40832.1"/>
    <property type="molecule type" value="Genomic_DNA"/>
</dbReference>
<evidence type="ECO:0000259" key="2">
    <source>
        <dbReference type="PROSITE" id="PS51352"/>
    </source>
</evidence>
<keyword evidence="1" id="KW-0732">Signal</keyword>
<keyword evidence="4" id="KW-1185">Reference proteome</keyword>
<dbReference type="RefSeq" id="WP_066966723.1">
    <property type="nucleotide sequence ID" value="NZ_CP023449.1"/>
</dbReference>
<dbReference type="InterPro" id="IPR036249">
    <property type="entry name" value="Thioredoxin-like_sf"/>
</dbReference>
<feature type="chain" id="PRO_5012743000" evidence="1">
    <location>
        <begin position="25"/>
        <end position="129"/>
    </location>
</feature>
<dbReference type="SUPFAM" id="SSF52833">
    <property type="entry name" value="Thioredoxin-like"/>
    <property type="match status" value="1"/>
</dbReference>
<reference evidence="3 4" key="1">
    <citation type="submission" date="2017-09" db="EMBL/GenBank/DDBJ databases">
        <title>The Catabolism of 3,6-Dichlorosalicylic acid is Initiated by the Cytochrome P450 Monooxygenase DsmABC in Rhizorhabdus dicambivorans Ndbn-20.</title>
        <authorList>
            <person name="Na L."/>
        </authorList>
    </citation>
    <scope>NUCLEOTIDE SEQUENCE [LARGE SCALE GENOMIC DNA]</scope>
    <source>
        <strain evidence="3 4">Ndbn-20m</strain>
    </source>
</reference>
<dbReference type="Pfam" id="PF00085">
    <property type="entry name" value="Thioredoxin"/>
    <property type="match status" value="1"/>
</dbReference>